<evidence type="ECO:0000313" key="2">
    <source>
        <dbReference type="EMBL" id="KAG7289689.1"/>
    </source>
</evidence>
<feature type="compositionally biased region" description="Low complexity" evidence="1">
    <location>
        <begin position="1"/>
        <end position="14"/>
    </location>
</feature>
<gene>
    <name evidence="2" type="ORF">NEMBOFW57_006065</name>
</gene>
<feature type="region of interest" description="Disordered" evidence="1">
    <location>
        <begin position="340"/>
        <end position="362"/>
    </location>
</feature>
<evidence type="ECO:0000256" key="1">
    <source>
        <dbReference type="SAM" id="MobiDB-lite"/>
    </source>
</evidence>
<feature type="region of interest" description="Disordered" evidence="1">
    <location>
        <begin position="1"/>
        <end position="152"/>
    </location>
</feature>
<dbReference type="PANTHER" id="PTHR37332:SF1">
    <property type="entry name" value="ELMO DOMAIN-CONTAINING PROTEIN"/>
    <property type="match status" value="1"/>
</dbReference>
<evidence type="ECO:0000313" key="3">
    <source>
        <dbReference type="Proteomes" id="UP001197093"/>
    </source>
</evidence>
<keyword evidence="3" id="KW-1185">Reference proteome</keyword>
<name>A0AAD4EYP5_9PEZI</name>
<proteinExistence type="predicted"/>
<organism evidence="2 3">
    <name type="scientific">Staphylotrichum longicolle</name>
    <dbReference type="NCBI Taxonomy" id="669026"/>
    <lineage>
        <taxon>Eukaryota</taxon>
        <taxon>Fungi</taxon>
        <taxon>Dikarya</taxon>
        <taxon>Ascomycota</taxon>
        <taxon>Pezizomycotina</taxon>
        <taxon>Sordariomycetes</taxon>
        <taxon>Sordariomycetidae</taxon>
        <taxon>Sordariales</taxon>
        <taxon>Chaetomiaceae</taxon>
        <taxon>Staphylotrichum</taxon>
    </lineage>
</organism>
<comment type="caution">
    <text evidence="2">The sequence shown here is derived from an EMBL/GenBank/DDBJ whole genome shotgun (WGS) entry which is preliminary data.</text>
</comment>
<dbReference type="EMBL" id="JAHCVI010000002">
    <property type="protein sequence ID" value="KAG7289689.1"/>
    <property type="molecule type" value="Genomic_DNA"/>
</dbReference>
<sequence length="480" mass="50690">MQRSAATPTQTAAPFFSSLFGGGGGTNSKTQITPPSPPPPASKPHRPTSSGEDIAGGSPRQQKTLLKDRKPSFGRKPSFVFSSSSSSPGKHNNTRRRADSAASNVGPLADGAGALTPTPAHPPPSIQLFPDSSSGSHLREPSPHSSDGFGKMLSRGAVTPITGYPVGMSGGGSMLNNTGLGPQSELGAVHQHIQETANKRISTLEYLRKAHEGRIYWFNTLLFDKPDLLRMPYFDARKLGRRATNYLLLGISLPAVIDLNSNNPLEFLRSLNTLLAEFDAFQQIHTETGIAATSLTRTRIPQMFRRAAAPVSKGRRSSSAAGRDGDLGIGSYALEQVESNTGTAGTGTTASNAGNTAGSSSTATEAPAGAIMAFGASEVDLLPGEEYTHLLTPTLPFDPDFFETFATLCDVLIDTYTRLLSLVPTPRECGGSVGELFAKADSKIRKLFIQGVVREFEEMGRAGTRGEVASVGKVVLSGLM</sequence>
<dbReference type="AlphaFoldDB" id="A0AAD4EYP5"/>
<protein>
    <submittedName>
        <fullName evidence="2">Uncharacterized protein</fullName>
    </submittedName>
</protein>
<accession>A0AAD4EYP5</accession>
<dbReference type="Proteomes" id="UP001197093">
    <property type="component" value="Unassembled WGS sequence"/>
</dbReference>
<dbReference type="PANTHER" id="PTHR37332">
    <property type="entry name" value="EXPRESSED PROTEIN"/>
    <property type="match status" value="1"/>
</dbReference>
<feature type="compositionally biased region" description="Low complexity" evidence="1">
    <location>
        <begin position="78"/>
        <end position="87"/>
    </location>
</feature>
<reference evidence="2" key="1">
    <citation type="submission" date="2023-02" db="EMBL/GenBank/DDBJ databases">
        <authorList>
            <person name="Palmer J.M."/>
        </authorList>
    </citation>
    <scope>NUCLEOTIDE SEQUENCE</scope>
    <source>
        <strain evidence="2">FW57</strain>
    </source>
</reference>